<comment type="caution">
    <text evidence="1">The sequence shown here is derived from an EMBL/GenBank/DDBJ whole genome shotgun (WGS) entry which is preliminary data.</text>
</comment>
<accession>A0A1N7SVN7</accession>
<name>A0A1N7SVN7_9BURK</name>
<gene>
    <name evidence="1" type="ORF">BN2476_1230002</name>
</gene>
<reference evidence="1" key="1">
    <citation type="submission" date="2016-12" db="EMBL/GenBank/DDBJ databases">
        <authorList>
            <person name="Moulin L."/>
        </authorList>
    </citation>
    <scope>NUCLEOTIDE SEQUENCE [LARGE SCALE GENOMIC DNA]</scope>
    <source>
        <strain evidence="1">STM 7183</strain>
    </source>
</reference>
<dbReference type="Proteomes" id="UP000195569">
    <property type="component" value="Unassembled WGS sequence"/>
</dbReference>
<evidence type="ECO:0000313" key="2">
    <source>
        <dbReference type="Proteomes" id="UP000195569"/>
    </source>
</evidence>
<protein>
    <submittedName>
        <fullName evidence="1">Uncharacterized protein</fullName>
    </submittedName>
</protein>
<dbReference type="AlphaFoldDB" id="A0A1N7SVN7"/>
<sequence length="115" mass="12842">MHIVSDSANTRQSFGNRSTTQHACNRVSMPCLFSCCGSRTLAAAPHHTGIRAALCLLDMTLMRNLHWTAQCHSGDYPALARWHALYRQHVSQCTLRQLLRFAIELQGKPEYSASG</sequence>
<organism evidence="1 2">
    <name type="scientific">Paraburkholderia piptadeniae</name>
    <dbReference type="NCBI Taxonomy" id="1701573"/>
    <lineage>
        <taxon>Bacteria</taxon>
        <taxon>Pseudomonadati</taxon>
        <taxon>Pseudomonadota</taxon>
        <taxon>Betaproteobacteria</taxon>
        <taxon>Burkholderiales</taxon>
        <taxon>Burkholderiaceae</taxon>
        <taxon>Paraburkholderia</taxon>
    </lineage>
</organism>
<proteinExistence type="predicted"/>
<evidence type="ECO:0000313" key="1">
    <source>
        <dbReference type="EMBL" id="SIT51470.1"/>
    </source>
</evidence>
<dbReference type="EMBL" id="CYGY02000123">
    <property type="protein sequence ID" value="SIT51470.1"/>
    <property type="molecule type" value="Genomic_DNA"/>
</dbReference>
<keyword evidence="2" id="KW-1185">Reference proteome</keyword>